<dbReference type="PANTHER" id="PTHR23028:SF53">
    <property type="entry name" value="ACYL_TRANSF_3 DOMAIN-CONTAINING PROTEIN"/>
    <property type="match status" value="1"/>
</dbReference>
<feature type="domain" description="Acyltransferase 3" evidence="2">
    <location>
        <begin position="28"/>
        <end position="344"/>
    </location>
</feature>
<gene>
    <name evidence="3" type="ORF">Rleg9DRAFT_3517</name>
</gene>
<keyword evidence="3" id="KW-0012">Acyltransferase</keyword>
<dbReference type="Pfam" id="PF01757">
    <property type="entry name" value="Acyl_transf_3"/>
    <property type="match status" value="1"/>
</dbReference>
<evidence type="ECO:0000313" key="3">
    <source>
        <dbReference type="EMBL" id="EJB04660.1"/>
    </source>
</evidence>
<dbReference type="EMBL" id="JH719381">
    <property type="protein sequence ID" value="EJB04660.1"/>
    <property type="molecule type" value="Genomic_DNA"/>
</dbReference>
<feature type="transmembrane region" description="Helical" evidence="1">
    <location>
        <begin position="159"/>
        <end position="177"/>
    </location>
</feature>
<evidence type="ECO:0000256" key="1">
    <source>
        <dbReference type="SAM" id="Phobius"/>
    </source>
</evidence>
<dbReference type="PANTHER" id="PTHR23028">
    <property type="entry name" value="ACETYLTRANSFERASE"/>
    <property type="match status" value="1"/>
</dbReference>
<feature type="transmembrane region" description="Helical" evidence="1">
    <location>
        <begin position="239"/>
        <end position="256"/>
    </location>
</feature>
<dbReference type="AlphaFoldDB" id="J0H3M9"/>
<accession>J0H3M9</accession>
<keyword evidence="3" id="KW-0808">Transferase</keyword>
<dbReference type="GO" id="GO:0016020">
    <property type="term" value="C:membrane"/>
    <property type="evidence" value="ECO:0007669"/>
    <property type="project" value="TreeGrafter"/>
</dbReference>
<keyword evidence="1" id="KW-0472">Membrane</keyword>
<dbReference type="InterPro" id="IPR002656">
    <property type="entry name" value="Acyl_transf_3_dom"/>
</dbReference>
<feature type="transmembrane region" description="Helical" evidence="1">
    <location>
        <begin position="262"/>
        <end position="286"/>
    </location>
</feature>
<reference evidence="3 4" key="1">
    <citation type="submission" date="2012-02" db="EMBL/GenBank/DDBJ databases">
        <title>Improved High-Quality Draft Sequence of Rhizobium leguminosarum bv. trifolii WSM597.</title>
        <authorList>
            <consortium name="US DOE Joint Genome Institute"/>
            <person name="Lucas S."/>
            <person name="Han J."/>
            <person name="Lapidus A."/>
            <person name="Cheng J.-F."/>
            <person name="Goodwin L."/>
            <person name="Pitluck S."/>
            <person name="Peters L."/>
            <person name="Ovchinnikova G."/>
            <person name="Held B."/>
            <person name="Detter J.C."/>
            <person name="Han C."/>
            <person name="Tapia R."/>
            <person name="Land M."/>
            <person name="Hauser L."/>
            <person name="Kyrpides N."/>
            <person name="Ivanova N."/>
            <person name="Pagani I."/>
            <person name="Brau L."/>
            <person name="Yates R."/>
            <person name="O'Hara G."/>
            <person name="Rui T."/>
            <person name="Howieson J."/>
            <person name="Reeve W."/>
            <person name="Woyke T."/>
        </authorList>
    </citation>
    <scope>NUCLEOTIDE SEQUENCE [LARGE SCALE GENOMIC DNA]</scope>
    <source>
        <strain evidence="3 4">WSM597</strain>
    </source>
</reference>
<feature type="transmembrane region" description="Helical" evidence="1">
    <location>
        <begin position="62"/>
        <end position="83"/>
    </location>
</feature>
<keyword evidence="1" id="KW-0812">Transmembrane</keyword>
<evidence type="ECO:0000259" key="2">
    <source>
        <dbReference type="Pfam" id="PF01757"/>
    </source>
</evidence>
<proteinExistence type="predicted"/>
<feature type="transmembrane region" description="Helical" evidence="1">
    <location>
        <begin position="104"/>
        <end position="123"/>
    </location>
</feature>
<dbReference type="GO" id="GO:0016747">
    <property type="term" value="F:acyltransferase activity, transferring groups other than amino-acyl groups"/>
    <property type="evidence" value="ECO:0007669"/>
    <property type="project" value="InterPro"/>
</dbReference>
<name>J0H3M9_RHILT</name>
<keyword evidence="1" id="KW-1133">Transmembrane helix</keyword>
<feature type="transmembrane region" description="Helical" evidence="1">
    <location>
        <begin position="31"/>
        <end position="50"/>
    </location>
</feature>
<organism evidence="3 4">
    <name type="scientific">Rhizobium leguminosarum bv. trifolii WSM597</name>
    <dbReference type="NCBI Taxonomy" id="754764"/>
    <lineage>
        <taxon>Bacteria</taxon>
        <taxon>Pseudomonadati</taxon>
        <taxon>Pseudomonadota</taxon>
        <taxon>Alphaproteobacteria</taxon>
        <taxon>Hyphomicrobiales</taxon>
        <taxon>Rhizobiaceae</taxon>
        <taxon>Rhizobium/Agrobacterium group</taxon>
        <taxon>Rhizobium</taxon>
    </lineage>
</organism>
<dbReference type="GO" id="GO:0009103">
    <property type="term" value="P:lipopolysaccharide biosynthetic process"/>
    <property type="evidence" value="ECO:0007669"/>
    <property type="project" value="TreeGrafter"/>
</dbReference>
<dbReference type="InterPro" id="IPR050879">
    <property type="entry name" value="Acyltransferase_3"/>
</dbReference>
<feature type="transmembrane region" description="Helical" evidence="1">
    <location>
        <begin position="327"/>
        <end position="344"/>
    </location>
</feature>
<evidence type="ECO:0000313" key="4">
    <source>
        <dbReference type="Proteomes" id="UP000005092"/>
    </source>
</evidence>
<feature type="transmembrane region" description="Helical" evidence="1">
    <location>
        <begin position="207"/>
        <end position="227"/>
    </location>
</feature>
<protein>
    <submittedName>
        <fullName evidence="3">Putative acyltransferase</fullName>
    </submittedName>
</protein>
<dbReference type="HOGENOM" id="CLU_005679_2_0_5"/>
<sequence>MYRVERSGTAETGDPHEPEGARRSMLVQLQYLRAVAALMVVYFHAILQLAKVNPALDATTFVYGETGVDIFFVLSGFVMWLTTSGRAMSPIDFARRRIKRIVPLYWLATLFSAVVALVAPSLLKSTVFDLPHLIASLFFLPWANAADPSTITPVVVPGWTLNYEMFFYLIFALLLQLSETRRIPAMFAVFAVILIACRLLPETTVTRFYGEPIILEFLAGTVLGWLYRQKVLLPKRWAWAALIIGFAFLFINEALMPPESRFYAWGIPAIFIVYGAVSIDFSRLPFIGWLNYLGDCSYSIYITHAFTLAFLRVAADRLPIGILQQPVLFVILSLVLSSIGGAIIHEITTPRRKVAVASRPPA</sequence>
<feature type="transmembrane region" description="Helical" evidence="1">
    <location>
        <begin position="184"/>
        <end position="201"/>
    </location>
</feature>
<dbReference type="Proteomes" id="UP000005092">
    <property type="component" value="Unassembled WGS sequence"/>
</dbReference>